<keyword evidence="3" id="KW-1185">Reference proteome</keyword>
<organism evidence="2 3">
    <name type="scientific">Teratosphaeria nubilosa</name>
    <dbReference type="NCBI Taxonomy" id="161662"/>
    <lineage>
        <taxon>Eukaryota</taxon>
        <taxon>Fungi</taxon>
        <taxon>Dikarya</taxon>
        <taxon>Ascomycota</taxon>
        <taxon>Pezizomycotina</taxon>
        <taxon>Dothideomycetes</taxon>
        <taxon>Dothideomycetidae</taxon>
        <taxon>Mycosphaerellales</taxon>
        <taxon>Teratosphaeriaceae</taxon>
        <taxon>Teratosphaeria</taxon>
    </lineage>
</organism>
<dbReference type="PANTHER" id="PTHR13132:SF29">
    <property type="entry name" value="ALPHA-(1,6)-FUCOSYLTRANSFERASE"/>
    <property type="match status" value="1"/>
</dbReference>
<accession>A0A6G1KX10</accession>
<evidence type="ECO:0000256" key="1">
    <source>
        <dbReference type="SAM" id="MobiDB-lite"/>
    </source>
</evidence>
<gene>
    <name evidence="2" type="ORF">EJ03DRAFT_247692</name>
</gene>
<feature type="region of interest" description="Disordered" evidence="1">
    <location>
        <begin position="1"/>
        <end position="22"/>
    </location>
</feature>
<dbReference type="Proteomes" id="UP000799436">
    <property type="component" value="Unassembled WGS sequence"/>
</dbReference>
<name>A0A6G1KX10_9PEZI</name>
<dbReference type="EMBL" id="ML995899">
    <property type="protein sequence ID" value="KAF2765166.1"/>
    <property type="molecule type" value="Genomic_DNA"/>
</dbReference>
<feature type="non-terminal residue" evidence="2">
    <location>
        <position position="1"/>
    </location>
</feature>
<evidence type="ECO:0000313" key="3">
    <source>
        <dbReference type="Proteomes" id="UP000799436"/>
    </source>
</evidence>
<evidence type="ECO:0000313" key="2">
    <source>
        <dbReference type="EMBL" id="KAF2765166.1"/>
    </source>
</evidence>
<reference evidence="2" key="1">
    <citation type="journal article" date="2020" name="Stud. Mycol.">
        <title>101 Dothideomycetes genomes: a test case for predicting lifestyles and emergence of pathogens.</title>
        <authorList>
            <person name="Haridas S."/>
            <person name="Albert R."/>
            <person name="Binder M."/>
            <person name="Bloem J."/>
            <person name="Labutti K."/>
            <person name="Salamov A."/>
            <person name="Andreopoulos B."/>
            <person name="Baker S."/>
            <person name="Barry K."/>
            <person name="Bills G."/>
            <person name="Bluhm B."/>
            <person name="Cannon C."/>
            <person name="Castanera R."/>
            <person name="Culley D."/>
            <person name="Daum C."/>
            <person name="Ezra D."/>
            <person name="Gonzalez J."/>
            <person name="Henrissat B."/>
            <person name="Kuo A."/>
            <person name="Liang C."/>
            <person name="Lipzen A."/>
            <person name="Lutzoni F."/>
            <person name="Magnuson J."/>
            <person name="Mondo S."/>
            <person name="Nolan M."/>
            <person name="Ohm R."/>
            <person name="Pangilinan J."/>
            <person name="Park H.-J."/>
            <person name="Ramirez L."/>
            <person name="Alfaro M."/>
            <person name="Sun H."/>
            <person name="Tritt A."/>
            <person name="Yoshinaga Y."/>
            <person name="Zwiers L.-H."/>
            <person name="Turgeon B."/>
            <person name="Goodwin S."/>
            <person name="Spatafora J."/>
            <person name="Crous P."/>
            <person name="Grigoriev I."/>
        </authorList>
    </citation>
    <scope>NUCLEOTIDE SEQUENCE</scope>
    <source>
        <strain evidence="2">CBS 116005</strain>
    </source>
</reference>
<proteinExistence type="predicted"/>
<protein>
    <submittedName>
        <fullName evidence="2">Uncharacterized protein</fullName>
    </submittedName>
</protein>
<dbReference type="PANTHER" id="PTHR13132">
    <property type="entry name" value="ALPHA- 1,6 -FUCOSYLTRANSFERASE"/>
    <property type="match status" value="1"/>
</dbReference>
<sequence>PPSPLLESSVQESEYELAGSDGLPDEPIALIVLEGLPDPKWTVSIPHNASFPLEGKQYRDICEQGDDLKTRLEESSISRRHWRPHKSGYYANDPNFLDVADAEMLGVLPKSSPITGLEVCKRSLTFAMETEDASFGKTLLMLWMSYGLAKKEGRAFFVDDTRWPYGKYTSYFAPPPPQACAPPPPHQMLPCPHEARHLLVSAATAPWTFGLSFEEKFTKPRRHGSEKNRVVYDMISTGYKALFQIIGEDASYARNRTSSLRMDASSHNGAIVGMQIRRGDLHPFEYQFSRDYLPLERYATAARSLSSRLQPKTDHYTATSHIPLLLASDDPNIITSPDVTQPLTPLPLQKAQSRITLATKAALDLASPVKLVRLPGSGYIKYIPENSGWEGGFYSRLFFSIGQPAGSHAESGEEVSEQAMRLRELVGRAYLLDLAVLGEADGVVCAVSSATCRVLGVMVGWEGVVGGSWVNVDDGRGWSWDG</sequence>
<feature type="compositionally biased region" description="Polar residues" evidence="1">
    <location>
        <begin position="1"/>
        <end position="12"/>
    </location>
</feature>
<dbReference type="OrthoDB" id="2392789at2759"/>
<dbReference type="GO" id="GO:0046921">
    <property type="term" value="F:alpha-(1-&gt;6)-fucosyltransferase activity"/>
    <property type="evidence" value="ECO:0007669"/>
    <property type="project" value="TreeGrafter"/>
</dbReference>
<dbReference type="AlphaFoldDB" id="A0A6G1KX10"/>
<feature type="non-terminal residue" evidence="2">
    <location>
        <position position="482"/>
    </location>
</feature>
<dbReference type="GO" id="GO:0006487">
    <property type="term" value="P:protein N-linked glycosylation"/>
    <property type="evidence" value="ECO:0007669"/>
    <property type="project" value="TreeGrafter"/>
</dbReference>